<dbReference type="InterPro" id="IPR014441">
    <property type="entry name" value="UCP006425_b-propeller"/>
</dbReference>
<gene>
    <name evidence="2" type="ORF">NGM29_09280</name>
</gene>
<feature type="region of interest" description="Disordered" evidence="1">
    <location>
        <begin position="36"/>
        <end position="55"/>
    </location>
</feature>
<dbReference type="Pfam" id="PF09826">
    <property type="entry name" value="Beta_propel"/>
    <property type="match status" value="1"/>
</dbReference>
<feature type="compositionally biased region" description="Polar residues" evidence="1">
    <location>
        <begin position="41"/>
        <end position="55"/>
    </location>
</feature>
<dbReference type="AlphaFoldDB" id="A0A9E7STQ4"/>
<dbReference type="RefSeq" id="WP_254155669.1">
    <property type="nucleotide sequence ID" value="NZ_CP100355.1"/>
</dbReference>
<feature type="region of interest" description="Disordered" evidence="1">
    <location>
        <begin position="94"/>
        <end position="131"/>
    </location>
</feature>
<dbReference type="Proteomes" id="UP001056855">
    <property type="component" value="Chromosome"/>
</dbReference>
<proteinExistence type="predicted"/>
<feature type="compositionally biased region" description="Low complexity" evidence="1">
    <location>
        <begin position="113"/>
        <end position="124"/>
    </location>
</feature>
<evidence type="ECO:0000313" key="2">
    <source>
        <dbReference type="EMBL" id="UTF52002.1"/>
    </source>
</evidence>
<evidence type="ECO:0000313" key="3">
    <source>
        <dbReference type="Proteomes" id="UP001056855"/>
    </source>
</evidence>
<protein>
    <submittedName>
        <fullName evidence="2">Beta-propeller domain-containing protein</fullName>
    </submittedName>
</protein>
<dbReference type="EMBL" id="CP100355">
    <property type="protein sequence ID" value="UTF52002.1"/>
    <property type="molecule type" value="Genomic_DNA"/>
</dbReference>
<evidence type="ECO:0000256" key="1">
    <source>
        <dbReference type="SAM" id="MobiDB-lite"/>
    </source>
</evidence>
<dbReference type="PIRSF" id="PIRSF006425">
    <property type="entry name" value="UCP006425_WD40"/>
    <property type="match status" value="1"/>
</dbReference>
<name>A0A9E7STQ4_9EURY</name>
<dbReference type="SUPFAM" id="SSF51004">
    <property type="entry name" value="C-terminal (heme d1) domain of cytochrome cd1-nitrite reductase"/>
    <property type="match status" value="1"/>
</dbReference>
<sequence>MGFDRQVLAVALVALLVGSSVGFAFAGELGGTRPAAADTNGLENRQLSNDTPQPSIEQFDTEAAFADYLRASNEGSGSFGFGMGGPVDTVEEEATDDAADGDGASGNGGNGNGNDAASGDSSSGADERRYAETNVQEAMLDEPDILKTDGQTVYYGDRRFHGGSATHVIDASTPNDPTALSEIPRSGEMLLTDDDVLVQFDRNRLRGYDVSSPEDPEAAWSTDFEGHLEAARLYDGDIYLVMADRVSPAEPCPVEPLGDDGPAVDCTDVHYPSDQNGADTVYTTLRLDPTSGEVTDSVSFLGSSYTTATYVSENGVYLTYVDSPSHADVRLEFLLTIGEAYLDDRALERLERLQGYDLSEHATMVEIEAILADWRAGLDDDERRTKERELREAWEEYVEENKRAFDRTGIVKVGFGGDLSVDAGGAVPGTPLNQWSMDEHDDHLRIATTINAPGAEWENDLYVLDSDLEVTGSVTGMGVDERVYSVRYEGDKAYVVTFRQIDPFHVIDVSDHENPVLEGELKLPGYSDYLHPLGEERILGIGQEDGKVKAVIFDASDPENPVIEDDEILEDRWSAVSESHNAFLLDERHGVFFLPGSEGGHVYAYEDGLEHVMTVDTDGPAFRATYIDDSLYVFGEGELVVVDQTTWEEVKRLEL</sequence>
<dbReference type="KEGG" id="sawl:NGM29_09280"/>
<keyword evidence="3" id="KW-1185">Reference proteome</keyword>
<feature type="compositionally biased region" description="Gly residues" evidence="1">
    <location>
        <begin position="103"/>
        <end position="112"/>
    </location>
</feature>
<dbReference type="InterPro" id="IPR011048">
    <property type="entry name" value="Haem_d1_sf"/>
</dbReference>
<dbReference type="GeneID" id="73290236"/>
<dbReference type="InterPro" id="IPR019198">
    <property type="entry name" value="Beta_propeller_containing"/>
</dbReference>
<organism evidence="2 3">
    <name type="scientific">Natronosalvus rutilus</name>
    <dbReference type="NCBI Taxonomy" id="2953753"/>
    <lineage>
        <taxon>Archaea</taxon>
        <taxon>Methanobacteriati</taxon>
        <taxon>Methanobacteriota</taxon>
        <taxon>Stenosarchaea group</taxon>
        <taxon>Halobacteria</taxon>
        <taxon>Halobacteriales</taxon>
        <taxon>Natrialbaceae</taxon>
        <taxon>Natronosalvus</taxon>
    </lineage>
</organism>
<reference evidence="2" key="1">
    <citation type="submission" date="2022-06" db="EMBL/GenBank/DDBJ databases">
        <title>Diverse halophilic archaea isolated from saline environments.</title>
        <authorList>
            <person name="Cui H.-L."/>
        </authorList>
    </citation>
    <scope>NUCLEOTIDE SEQUENCE</scope>
    <source>
        <strain evidence="2">WLHS1</strain>
    </source>
</reference>
<accession>A0A9E7STQ4</accession>